<accession>A0A4R6TQG7</accession>
<reference evidence="3 4" key="1">
    <citation type="submission" date="2019-03" db="EMBL/GenBank/DDBJ databases">
        <title>Genomic Encyclopedia of Archaeal and Bacterial Type Strains, Phase II (KMG-II): from individual species to whole genera.</title>
        <authorList>
            <person name="Goeker M."/>
        </authorList>
    </citation>
    <scope>NUCLEOTIDE SEQUENCE [LARGE SCALE GENOMIC DNA]</scope>
    <source>
        <strain evidence="3 4">DSM 18435</strain>
    </source>
</reference>
<dbReference type="PROSITE" id="PS51186">
    <property type="entry name" value="GNAT"/>
    <property type="match status" value="1"/>
</dbReference>
<dbReference type="Gene3D" id="3.40.630.30">
    <property type="match status" value="1"/>
</dbReference>
<keyword evidence="1 3" id="KW-0808">Transferase</keyword>
<dbReference type="RefSeq" id="WP_133644447.1">
    <property type="nucleotide sequence ID" value="NZ_SNYI01000002.1"/>
</dbReference>
<dbReference type="InterPro" id="IPR016181">
    <property type="entry name" value="Acyl_CoA_acyltransferase"/>
</dbReference>
<dbReference type="AlphaFoldDB" id="A0A4R6TQG7"/>
<dbReference type="EMBL" id="SNYI01000002">
    <property type="protein sequence ID" value="TDQ31641.1"/>
    <property type="molecule type" value="Genomic_DNA"/>
</dbReference>
<dbReference type="OrthoDB" id="5419426at2"/>
<proteinExistence type="predicted"/>
<dbReference type="InterPro" id="IPR000182">
    <property type="entry name" value="GNAT_dom"/>
</dbReference>
<sequence>MESVKIRQIRAADNEALAALIRSVLVAHEVPATGSTMADESLDHLFEFYSQERSVYLVLEIDGQVAGGSGISQLQQVEETVCELQKMYFLPAARGKGLGSTMLEKCLEYARSFGYETCYLETMPQMKAALAMYEAKGFKYLDAPMGNTGHCNCQVWMARKL</sequence>
<evidence type="ECO:0000259" key="2">
    <source>
        <dbReference type="PROSITE" id="PS51186"/>
    </source>
</evidence>
<dbReference type="PANTHER" id="PTHR13947">
    <property type="entry name" value="GNAT FAMILY N-ACETYLTRANSFERASE"/>
    <property type="match status" value="1"/>
</dbReference>
<evidence type="ECO:0000313" key="3">
    <source>
        <dbReference type="EMBL" id="TDQ31641.1"/>
    </source>
</evidence>
<comment type="caution">
    <text evidence="3">The sequence shown here is derived from an EMBL/GenBank/DDBJ whole genome shotgun (WGS) entry which is preliminary data.</text>
</comment>
<dbReference type="PANTHER" id="PTHR13947:SF37">
    <property type="entry name" value="LD18367P"/>
    <property type="match status" value="1"/>
</dbReference>
<evidence type="ECO:0000256" key="1">
    <source>
        <dbReference type="ARBA" id="ARBA00022679"/>
    </source>
</evidence>
<protein>
    <submittedName>
        <fullName evidence="3">Putative acetyltransferase</fullName>
    </submittedName>
</protein>
<dbReference type="GO" id="GO:0008080">
    <property type="term" value="F:N-acetyltransferase activity"/>
    <property type="evidence" value="ECO:0007669"/>
    <property type="project" value="InterPro"/>
</dbReference>
<name>A0A4R6TQG7_9FLAO</name>
<dbReference type="InterPro" id="IPR050769">
    <property type="entry name" value="NAT_camello-type"/>
</dbReference>
<evidence type="ECO:0000313" key="4">
    <source>
        <dbReference type="Proteomes" id="UP000295468"/>
    </source>
</evidence>
<dbReference type="CDD" id="cd04301">
    <property type="entry name" value="NAT_SF"/>
    <property type="match status" value="1"/>
</dbReference>
<dbReference type="Proteomes" id="UP000295468">
    <property type="component" value="Unassembled WGS sequence"/>
</dbReference>
<keyword evidence="4" id="KW-1185">Reference proteome</keyword>
<feature type="domain" description="N-acetyltransferase" evidence="2">
    <location>
        <begin position="4"/>
        <end position="161"/>
    </location>
</feature>
<organism evidence="3 4">
    <name type="scientific">Zeaxanthinibacter enoshimensis</name>
    <dbReference type="NCBI Taxonomy" id="392009"/>
    <lineage>
        <taxon>Bacteria</taxon>
        <taxon>Pseudomonadati</taxon>
        <taxon>Bacteroidota</taxon>
        <taxon>Flavobacteriia</taxon>
        <taxon>Flavobacteriales</taxon>
        <taxon>Flavobacteriaceae</taxon>
        <taxon>Zeaxanthinibacter</taxon>
    </lineage>
</organism>
<dbReference type="Pfam" id="PF00583">
    <property type="entry name" value="Acetyltransf_1"/>
    <property type="match status" value="1"/>
</dbReference>
<dbReference type="SUPFAM" id="SSF55729">
    <property type="entry name" value="Acyl-CoA N-acyltransferases (Nat)"/>
    <property type="match status" value="1"/>
</dbReference>
<gene>
    <name evidence="3" type="ORF">CLV82_2350</name>
</gene>